<dbReference type="RefSeq" id="WP_182498608.1">
    <property type="nucleotide sequence ID" value="NZ_BMKM01000003.1"/>
</dbReference>
<keyword evidence="1" id="KW-0732">Signal</keyword>
<reference evidence="3" key="2">
    <citation type="submission" date="2020-09" db="EMBL/GenBank/DDBJ databases">
        <authorList>
            <person name="Sun Q."/>
            <person name="Zhou Y."/>
        </authorList>
    </citation>
    <scope>NUCLEOTIDE SEQUENCE</scope>
    <source>
        <strain evidence="3">CGMCC 1.15966</strain>
    </source>
</reference>
<keyword evidence="4" id="KW-1185">Reference proteome</keyword>
<dbReference type="PROSITE" id="PS51723">
    <property type="entry name" value="PEPTIDASE_M60"/>
    <property type="match status" value="1"/>
</dbReference>
<name>A0A8H9KVP4_9SPHI</name>
<comment type="caution">
    <text evidence="3">The sequence shown here is derived from an EMBL/GenBank/DDBJ whole genome shotgun (WGS) entry which is preliminary data.</text>
</comment>
<protein>
    <recommendedName>
        <fullName evidence="2">Peptidase M60 domain-containing protein</fullName>
    </recommendedName>
</protein>
<dbReference type="Proteomes" id="UP000614460">
    <property type="component" value="Unassembled WGS sequence"/>
</dbReference>
<feature type="signal peptide" evidence="1">
    <location>
        <begin position="1"/>
        <end position="20"/>
    </location>
</feature>
<dbReference type="EMBL" id="BMKM01000003">
    <property type="protein sequence ID" value="GGE21365.1"/>
    <property type="molecule type" value="Genomic_DNA"/>
</dbReference>
<gene>
    <name evidence="3" type="ORF">GCM10011516_18780</name>
</gene>
<dbReference type="Pfam" id="PF13402">
    <property type="entry name" value="Peptidase_M60"/>
    <property type="match status" value="1"/>
</dbReference>
<dbReference type="InterPro" id="IPR042279">
    <property type="entry name" value="Pep_M60_3"/>
</dbReference>
<feature type="chain" id="PRO_5034963459" description="Peptidase M60 domain-containing protein" evidence="1">
    <location>
        <begin position="21"/>
        <end position="534"/>
    </location>
</feature>
<sequence length="534" mass="61087">MKKTLLTFSLALVLTGGLQAQTAEELHQVYSDLTVFQDGLALQLKKGINKKQIDQIKNDDIRLLANELKAGKKINEYKYHTYEALLSPRTLGQQLSIGDGYSKYENVTGVYLPEGKHILIADGIVEGKDIKLIVPNWLRKAPNPEEPTKDPKGWGIEKKEFVLRNGVNIIDLKDFGSLAYISYFSDKPKEEKPISVHFISGQANGYFDINKHSDQDWNAFLDHAVYPILDAKGKHIQTAYPVEDLKKFAYGRGKELISNYDSLVYRQHRLMGLIKYNKVPDNKILARVNYNYYMFRDGDGVAYMGDKQGYAMKMVLDPSSVINGDPCWGFSHEVGHVHQTSPMLSWGGLGEVSNNIYSLYVMRSFGNESRILDQDNFNKARASIIDKKISYLQDPDVFNRLVPFWQLQLYFEGAGNNPDFYPDLFETLRNQNSNNSPSRQRIRERWGKEATVVERNPAVHQLNFIKTACQVSKTDLTEFFDQYGFFYVGEMKYDDYGDYEYKMTQEMVDACKSAIKAMNLAKPKLDISTLTDKI</sequence>
<reference evidence="3" key="1">
    <citation type="journal article" date="2014" name="Int. J. Syst. Evol. Microbiol.">
        <title>Complete genome sequence of Corynebacterium casei LMG S-19264T (=DSM 44701T), isolated from a smear-ripened cheese.</title>
        <authorList>
            <consortium name="US DOE Joint Genome Institute (JGI-PGF)"/>
            <person name="Walter F."/>
            <person name="Albersmeier A."/>
            <person name="Kalinowski J."/>
            <person name="Ruckert C."/>
        </authorList>
    </citation>
    <scope>NUCLEOTIDE SEQUENCE</scope>
    <source>
        <strain evidence="3">CGMCC 1.15966</strain>
    </source>
</reference>
<evidence type="ECO:0000313" key="4">
    <source>
        <dbReference type="Proteomes" id="UP000614460"/>
    </source>
</evidence>
<organism evidence="3 4">
    <name type="scientific">Sphingobacterium cellulitidis</name>
    <dbReference type="NCBI Taxonomy" id="1768011"/>
    <lineage>
        <taxon>Bacteria</taxon>
        <taxon>Pseudomonadati</taxon>
        <taxon>Bacteroidota</taxon>
        <taxon>Sphingobacteriia</taxon>
        <taxon>Sphingobacteriales</taxon>
        <taxon>Sphingobacteriaceae</taxon>
        <taxon>Sphingobacterium</taxon>
    </lineage>
</organism>
<dbReference type="Gene3D" id="3.40.390.80">
    <property type="entry name" value="Peptidase M60, enhancin-like domain 2"/>
    <property type="match status" value="1"/>
</dbReference>
<dbReference type="InterPro" id="IPR031161">
    <property type="entry name" value="Peptidase_M60_dom"/>
</dbReference>
<dbReference type="AlphaFoldDB" id="A0A8H9KVP4"/>
<proteinExistence type="predicted"/>
<dbReference type="Gene3D" id="1.10.390.30">
    <property type="entry name" value="Peptidase M60, enhancin-like domain 3"/>
    <property type="match status" value="1"/>
</dbReference>
<evidence type="ECO:0000313" key="3">
    <source>
        <dbReference type="EMBL" id="GGE21365.1"/>
    </source>
</evidence>
<dbReference type="Gene3D" id="2.60.120.1250">
    <property type="entry name" value="Peptidase M60, enhancin-like domain 1"/>
    <property type="match status" value="1"/>
</dbReference>
<evidence type="ECO:0000256" key="1">
    <source>
        <dbReference type="SAM" id="SignalP"/>
    </source>
</evidence>
<accession>A0A8H9KVP4</accession>
<feature type="domain" description="Peptidase M60" evidence="2">
    <location>
        <begin position="103"/>
        <end position="412"/>
    </location>
</feature>
<dbReference type="SMART" id="SM01276">
    <property type="entry name" value="M60-like"/>
    <property type="match status" value="1"/>
</dbReference>
<evidence type="ECO:0000259" key="2">
    <source>
        <dbReference type="PROSITE" id="PS51723"/>
    </source>
</evidence>